<keyword evidence="2" id="KW-0472">Membrane</keyword>
<sequence length="432" mass="44611">MARIRPTQVADDGFWDEERPSRGKKAARYAAPVAVAGIAAATIGLVPALASTGDPNLPKISAQELISKMAASDAQQMSGSVKITTDLGIPSLPGGGSLADLGGAQGGDASAAPESKLMELISGSHTLRVATDGPDKQRVSIVENAAEYSMVHNGDEIWAYDSGSNSAYHATAPKDAKAKGDHRREMPKDLRDATPQEMAKTLLSSVDDTTDVTVDGTSRVAGRDAYDLLIKPKQNSDSTIGSVRIAVDADNGVPLKFTLSPKSGGKAIVDVGFTKVDFGKPKASTFDFHPPKGAKVTEGPKADHKDVPKDFGSKDFKKFKDSKDFKDFKGSKDFKDAQGALSGLKVVGEGWDSVARLDTPGGAAAPTTPGGDSGPGAASGLLGGFGKEVKGKFGSGTVVSTRLVNALITDDGKVFVGAVDKDALVKAANAAK</sequence>
<dbReference type="RefSeq" id="WP_201851586.1">
    <property type="nucleotide sequence ID" value="NZ_JAERRG010000005.1"/>
</dbReference>
<gene>
    <name evidence="3" type="ORF">JK364_15145</name>
</gene>
<dbReference type="InterPro" id="IPR029046">
    <property type="entry name" value="LolA/LolB/LppX"/>
</dbReference>
<evidence type="ECO:0000313" key="3">
    <source>
        <dbReference type="EMBL" id="MBL1113721.1"/>
    </source>
</evidence>
<dbReference type="PANTHER" id="PTHR37507">
    <property type="entry name" value="SPORULATION PROTEIN YDCC"/>
    <property type="match status" value="1"/>
</dbReference>
<dbReference type="InterPro" id="IPR052944">
    <property type="entry name" value="Sporulation_related"/>
</dbReference>
<dbReference type="EMBL" id="JAERRG010000005">
    <property type="protein sequence ID" value="MBL1113721.1"/>
    <property type="molecule type" value="Genomic_DNA"/>
</dbReference>
<dbReference type="Gene3D" id="2.50.20.10">
    <property type="entry name" value="Lipoprotein localisation LolA/LolB/LppX"/>
    <property type="match status" value="1"/>
</dbReference>
<evidence type="ECO:0000313" key="4">
    <source>
        <dbReference type="Proteomes" id="UP000621510"/>
    </source>
</evidence>
<feature type="region of interest" description="Disordered" evidence="1">
    <location>
        <begin position="359"/>
        <end position="379"/>
    </location>
</feature>
<dbReference type="SUPFAM" id="SSF89392">
    <property type="entry name" value="Prokaryotic lipoproteins and lipoprotein localization factors"/>
    <property type="match status" value="1"/>
</dbReference>
<reference evidence="3 4" key="1">
    <citation type="submission" date="2021-01" db="EMBL/GenBank/DDBJ databases">
        <title>WGS of actinomycetes isolated from Thailand.</title>
        <authorList>
            <person name="Thawai C."/>
        </authorList>
    </citation>
    <scope>NUCLEOTIDE SEQUENCE [LARGE SCALE GENOMIC DNA]</scope>
    <source>
        <strain evidence="3 4">CA3R110</strain>
    </source>
</reference>
<dbReference type="Proteomes" id="UP000621510">
    <property type="component" value="Unassembled WGS sequence"/>
</dbReference>
<accession>A0ABS1PMR9</accession>
<comment type="caution">
    <text evidence="3">The sequence shown here is derived from an EMBL/GenBank/DDBJ whole genome shotgun (WGS) entry which is preliminary data.</text>
</comment>
<feature type="region of interest" description="Disordered" evidence="1">
    <location>
        <begin position="289"/>
        <end position="308"/>
    </location>
</feature>
<name>A0ABS1PMR9_9ACTN</name>
<keyword evidence="4" id="KW-1185">Reference proteome</keyword>
<keyword evidence="2" id="KW-0812">Transmembrane</keyword>
<evidence type="ECO:0000256" key="1">
    <source>
        <dbReference type="SAM" id="MobiDB-lite"/>
    </source>
</evidence>
<organism evidence="3 4">
    <name type="scientific">Streptomyces endocoffeicus</name>
    <dbReference type="NCBI Taxonomy" id="2898945"/>
    <lineage>
        <taxon>Bacteria</taxon>
        <taxon>Bacillati</taxon>
        <taxon>Actinomycetota</taxon>
        <taxon>Actinomycetes</taxon>
        <taxon>Kitasatosporales</taxon>
        <taxon>Streptomycetaceae</taxon>
        <taxon>Streptomyces</taxon>
    </lineage>
</organism>
<keyword evidence="2" id="KW-1133">Transmembrane helix</keyword>
<proteinExistence type="predicted"/>
<feature type="transmembrane region" description="Helical" evidence="2">
    <location>
        <begin position="29"/>
        <end position="50"/>
    </location>
</feature>
<evidence type="ECO:0000256" key="2">
    <source>
        <dbReference type="SAM" id="Phobius"/>
    </source>
</evidence>
<dbReference type="PANTHER" id="PTHR37507:SF2">
    <property type="entry name" value="SPORULATION PROTEIN YDCC"/>
    <property type="match status" value="1"/>
</dbReference>
<feature type="compositionally biased region" description="Basic and acidic residues" evidence="1">
    <location>
        <begin position="298"/>
        <end position="308"/>
    </location>
</feature>
<protein>
    <submittedName>
        <fullName evidence="3">DUF2092 domain-containing protein</fullName>
    </submittedName>
</protein>